<dbReference type="Pfam" id="PF05623">
    <property type="entry name" value="DUF789"/>
    <property type="match status" value="1"/>
</dbReference>
<organism evidence="2 3">
    <name type="scientific">Cucurbita maxima</name>
    <name type="common">Pumpkin</name>
    <name type="synonym">Winter squash</name>
    <dbReference type="NCBI Taxonomy" id="3661"/>
    <lineage>
        <taxon>Eukaryota</taxon>
        <taxon>Viridiplantae</taxon>
        <taxon>Streptophyta</taxon>
        <taxon>Embryophyta</taxon>
        <taxon>Tracheophyta</taxon>
        <taxon>Spermatophyta</taxon>
        <taxon>Magnoliopsida</taxon>
        <taxon>eudicotyledons</taxon>
        <taxon>Gunneridae</taxon>
        <taxon>Pentapetalae</taxon>
        <taxon>rosids</taxon>
        <taxon>fabids</taxon>
        <taxon>Cucurbitales</taxon>
        <taxon>Cucurbitaceae</taxon>
        <taxon>Cucurbiteae</taxon>
        <taxon>Cucurbita</taxon>
    </lineage>
</organism>
<dbReference type="AlphaFoldDB" id="A0A6J1IRT8"/>
<feature type="compositionally biased region" description="Low complexity" evidence="1">
    <location>
        <begin position="29"/>
        <end position="44"/>
    </location>
</feature>
<dbReference type="KEGG" id="cmax:111479394"/>
<dbReference type="PANTHER" id="PTHR31343">
    <property type="entry name" value="T15D22.8"/>
    <property type="match status" value="1"/>
</dbReference>
<keyword evidence="2" id="KW-1185">Reference proteome</keyword>
<reference evidence="3" key="1">
    <citation type="submission" date="2025-08" db="UniProtKB">
        <authorList>
            <consortium name="RefSeq"/>
        </authorList>
    </citation>
    <scope>IDENTIFICATION</scope>
    <source>
        <tissue evidence="3">Young leaves</tissue>
    </source>
</reference>
<dbReference type="RefSeq" id="XP_022979801.1">
    <property type="nucleotide sequence ID" value="XM_023124033.1"/>
</dbReference>
<evidence type="ECO:0000313" key="2">
    <source>
        <dbReference type="Proteomes" id="UP000504608"/>
    </source>
</evidence>
<feature type="region of interest" description="Disordered" evidence="1">
    <location>
        <begin position="29"/>
        <end position="50"/>
    </location>
</feature>
<dbReference type="InterPro" id="IPR008507">
    <property type="entry name" value="DUF789"/>
</dbReference>
<dbReference type="Proteomes" id="UP000504608">
    <property type="component" value="Unplaced"/>
</dbReference>
<dbReference type="GeneID" id="111479394"/>
<dbReference type="PANTHER" id="PTHR31343:SF8">
    <property type="entry name" value="OS07G0246600 PROTEIN"/>
    <property type="match status" value="1"/>
</dbReference>
<evidence type="ECO:0000256" key="1">
    <source>
        <dbReference type="SAM" id="MobiDB-lite"/>
    </source>
</evidence>
<gene>
    <name evidence="3" type="primary">LOC111479394</name>
</gene>
<sequence length="420" mass="47738">MSVSGGVSIARIRGENRFYHPPAMRRRLQQQQQQQQQQQHQQKQSALDSKDVVAAASARIDDLEKRSEFDECRSWSTRSDCSVSDRGLADSTNLDRFLEQTTPLVLAHCIPKTRLRGWRTREVSEAPPYFVLGDLWESYKEWSAYGAGIPLLLNGSDSVVQYYVPYLSGIQLYIYPSKSSALSRRRGTDSDAESSKETSSDGSSNCGAEKKTKANLQDECIQDLSISGSQRALQMNTPSAESSSDESDSCYRHGQLVFEYMERDPPFCREPLTDKINILASRFPELKTYRSCDLSPSSWISVAWYPIYRIPTGPTLQSLDACFLTFHNLSTAFQGISSDGLQFQWPRVREVYTADCPLKLQLPIFGLASYKFKLPFWNSTGTEECSKAQSLWQDAEYWLRLLNVNHPDYRFFSSHSSFGR</sequence>
<proteinExistence type="predicted"/>
<accession>A0A6J1IRT8</accession>
<protein>
    <submittedName>
        <fullName evidence="3">Uncharacterized protein LOC111479394 isoform X1</fullName>
    </submittedName>
</protein>
<name>A0A6J1IRT8_CUCMA</name>
<dbReference type="OrthoDB" id="784906at2759"/>
<evidence type="ECO:0000313" key="3">
    <source>
        <dbReference type="RefSeq" id="XP_022979801.1"/>
    </source>
</evidence>
<feature type="region of interest" description="Disordered" evidence="1">
    <location>
        <begin position="183"/>
        <end position="210"/>
    </location>
</feature>
<feature type="compositionally biased region" description="Basic and acidic residues" evidence="1">
    <location>
        <begin position="186"/>
        <end position="199"/>
    </location>
</feature>